<name>A0A1I8F4W6_9PLAT</name>
<keyword evidence="3" id="KW-1185">Reference proteome</keyword>
<evidence type="ECO:0000256" key="2">
    <source>
        <dbReference type="SAM" id="MobiDB-lite"/>
    </source>
</evidence>
<dbReference type="AlphaFoldDB" id="A0A1I8F4W6"/>
<evidence type="ECO:0000313" key="3">
    <source>
        <dbReference type="Proteomes" id="UP000095280"/>
    </source>
</evidence>
<accession>A0A1I8F4W6</accession>
<keyword evidence="1" id="KW-0175">Coiled coil</keyword>
<evidence type="ECO:0000256" key="1">
    <source>
        <dbReference type="SAM" id="Coils"/>
    </source>
</evidence>
<dbReference type="WBParaSite" id="maker-unitig_20062-snap-gene-0.2-mRNA-1">
    <property type="protein sequence ID" value="maker-unitig_20062-snap-gene-0.2-mRNA-1"/>
    <property type="gene ID" value="maker-unitig_20062-snap-gene-0.2"/>
</dbReference>
<reference evidence="4" key="1">
    <citation type="submission" date="2016-11" db="UniProtKB">
        <authorList>
            <consortium name="WormBaseParasite"/>
        </authorList>
    </citation>
    <scope>IDENTIFICATION</scope>
</reference>
<proteinExistence type="predicted"/>
<dbReference type="Proteomes" id="UP000095280">
    <property type="component" value="Unplaced"/>
</dbReference>
<feature type="region of interest" description="Disordered" evidence="2">
    <location>
        <begin position="1"/>
        <end position="21"/>
    </location>
</feature>
<sequence length="445" mass="47637">MSSSAPMSDGGDANGKIMPMLSSSSSSLNRLSGTKCGVAGAILGAEAGAASVRSSLADSLTENARLRRDLHALAKALRTAEEDAKEKAKQLAAYEKQKGPAEAGGGGVARLLRHHRVMGALVSISMGPHSLGLLEPLQPSLVLGHDLHHEPLQQGGGQFGVPRLASELHGVLVQPVALAQLDALTEPVVALVQQRRNPPELQQFVLLALLRQPDVVEIVECLDAGAWPARRRSQHLGILMRDQNSSRCSLSLAVRSSAWMMMFRPQIWPGGTLFALQAEKQHLCRIAMVREHGVVQHDLLQQFDELVGKVRAMKDLTATEISSGSLVSDRAVCTTCGLVSSFRLTRYLASDLNREFSLHTPDEVFVALAPLIGKAGQIFGQGIVRGRLLRALVHSAARFSSQGSSSLSRFRFSTSATSSLNLGAGRYLEYAQRSGSDVPAAQDSI</sequence>
<protein>
    <submittedName>
        <fullName evidence="4">Protein kinase domain-containing protein</fullName>
    </submittedName>
</protein>
<evidence type="ECO:0000313" key="4">
    <source>
        <dbReference type="WBParaSite" id="maker-unitig_20062-snap-gene-0.2-mRNA-1"/>
    </source>
</evidence>
<organism evidence="3 4">
    <name type="scientific">Macrostomum lignano</name>
    <dbReference type="NCBI Taxonomy" id="282301"/>
    <lineage>
        <taxon>Eukaryota</taxon>
        <taxon>Metazoa</taxon>
        <taxon>Spiralia</taxon>
        <taxon>Lophotrochozoa</taxon>
        <taxon>Platyhelminthes</taxon>
        <taxon>Rhabditophora</taxon>
        <taxon>Macrostomorpha</taxon>
        <taxon>Macrostomida</taxon>
        <taxon>Macrostomidae</taxon>
        <taxon>Macrostomum</taxon>
    </lineage>
</organism>
<feature type="coiled-coil region" evidence="1">
    <location>
        <begin position="63"/>
        <end position="97"/>
    </location>
</feature>